<dbReference type="GO" id="GO:0016301">
    <property type="term" value="F:kinase activity"/>
    <property type="evidence" value="ECO:0007669"/>
    <property type="project" value="UniProtKB-KW"/>
</dbReference>
<accession>A0A5D3DQN5</accession>
<organism evidence="2 3">
    <name type="scientific">Cucumis melo var. makuwa</name>
    <name type="common">Oriental melon</name>
    <dbReference type="NCBI Taxonomy" id="1194695"/>
    <lineage>
        <taxon>Eukaryota</taxon>
        <taxon>Viridiplantae</taxon>
        <taxon>Streptophyta</taxon>
        <taxon>Embryophyta</taxon>
        <taxon>Tracheophyta</taxon>
        <taxon>Spermatophyta</taxon>
        <taxon>Magnoliopsida</taxon>
        <taxon>eudicotyledons</taxon>
        <taxon>Gunneridae</taxon>
        <taxon>Pentapetalae</taxon>
        <taxon>rosids</taxon>
        <taxon>fabids</taxon>
        <taxon>Cucurbitales</taxon>
        <taxon>Cucurbitaceae</taxon>
        <taxon>Benincaseae</taxon>
        <taxon>Cucumis</taxon>
    </lineage>
</organism>
<keyword evidence="2" id="KW-0675">Receptor</keyword>
<dbReference type="AlphaFoldDB" id="A0A5D3DQN5"/>
<name>A0A5D3DQN5_CUCMM</name>
<dbReference type="Proteomes" id="UP000321947">
    <property type="component" value="Unassembled WGS sequence"/>
</dbReference>
<reference evidence="2 3" key="1">
    <citation type="submission" date="2019-08" db="EMBL/GenBank/DDBJ databases">
        <title>Draft genome sequences of two oriental melons (Cucumis melo L. var makuwa).</title>
        <authorList>
            <person name="Kwon S.-Y."/>
        </authorList>
    </citation>
    <scope>NUCLEOTIDE SEQUENCE [LARGE SCALE GENOMIC DNA]</scope>
    <source>
        <strain evidence="3">cv. Chang Bougi</strain>
        <tissue evidence="2">Leaf</tissue>
    </source>
</reference>
<keyword evidence="2" id="KW-0808">Transferase</keyword>
<comment type="caution">
    <text evidence="2">The sequence shown here is derived from an EMBL/GenBank/DDBJ whole genome shotgun (WGS) entry which is preliminary data.</text>
</comment>
<evidence type="ECO:0000259" key="1">
    <source>
        <dbReference type="Pfam" id="PF07727"/>
    </source>
</evidence>
<evidence type="ECO:0000313" key="3">
    <source>
        <dbReference type="Proteomes" id="UP000321947"/>
    </source>
</evidence>
<protein>
    <submittedName>
        <fullName evidence="2">Cysteine-rich RLK (Receptor-like protein kinase) 8</fullName>
    </submittedName>
</protein>
<dbReference type="EMBL" id="SSTD01003661">
    <property type="protein sequence ID" value="TYK25884.1"/>
    <property type="molecule type" value="Genomic_DNA"/>
</dbReference>
<proteinExistence type="predicted"/>
<gene>
    <name evidence="2" type="ORF">E5676_scaffold436G001090</name>
</gene>
<keyword evidence="2" id="KW-0418">Kinase</keyword>
<evidence type="ECO:0000313" key="2">
    <source>
        <dbReference type="EMBL" id="TYK25884.1"/>
    </source>
</evidence>
<dbReference type="Pfam" id="PF07727">
    <property type="entry name" value="RVT_2"/>
    <property type="match status" value="1"/>
</dbReference>
<feature type="domain" description="Reverse transcriptase Ty1/copia-type" evidence="1">
    <location>
        <begin position="16"/>
        <end position="132"/>
    </location>
</feature>
<dbReference type="InterPro" id="IPR013103">
    <property type="entry name" value="RVT_2"/>
</dbReference>
<sequence>MSLSLGFGARFVHQGCGLRKSLYELKKSPRAWFYRFSTSIKSQGYTQGHSDHTLFIKVSKFGKLTVLIVYVDDIVLSSDDTDEILWFKRKMGDEFAFKDLGNLKCFLGMEIARFQVGIFISHQKYTLDLLTETENLPPTTVLLCEAILLLREARSKKLLLGVVLKLNIGP</sequence>